<keyword evidence="4" id="KW-1185">Reference proteome</keyword>
<sequence length="352" mass="40830" precursor="true">MKLSRLMSAAAVLFASLFAFNRAQAGYDDCVYEAADCYRDAVLEFERQVFRNRHSSRDDRRLVDCLEDQTSRLRSAARHPERFQRLCDEASETFDLQEQIDRCITRRPWFTCEPCLHDRWCDVLQAGDRFVAAMEQYARLALAPPACPPQPPICRPQPICAPQPPMCAPRPICVTPPVRPVVVSSCRPSVQISSPRLGLSVSFGSSHGIRVNPDPFYRSSYSPTFRADSFGPRPALQYGLNRTREQEQRFNNQLLAQRAAEENRFRIAQQQQRDVLQQRDRDLARQEDELRRQAERRQQQELDRQRRDNERRESELEERRRRMQNVFPGRPSVDSIRSNGRGAGQPPSGRQR</sequence>
<evidence type="ECO:0000256" key="1">
    <source>
        <dbReference type="SAM" id="MobiDB-lite"/>
    </source>
</evidence>
<feature type="compositionally biased region" description="Basic and acidic residues" evidence="1">
    <location>
        <begin position="288"/>
        <end position="320"/>
    </location>
</feature>
<name>A0A517SNX1_9BACT</name>
<reference evidence="3 4" key="1">
    <citation type="submission" date="2019-02" db="EMBL/GenBank/DDBJ databases">
        <title>Deep-cultivation of Planctomycetes and their phenomic and genomic characterization uncovers novel biology.</title>
        <authorList>
            <person name="Wiegand S."/>
            <person name="Jogler M."/>
            <person name="Boedeker C."/>
            <person name="Pinto D."/>
            <person name="Vollmers J."/>
            <person name="Rivas-Marin E."/>
            <person name="Kohn T."/>
            <person name="Peeters S.H."/>
            <person name="Heuer A."/>
            <person name="Rast P."/>
            <person name="Oberbeckmann S."/>
            <person name="Bunk B."/>
            <person name="Jeske O."/>
            <person name="Meyerdierks A."/>
            <person name="Storesund J.E."/>
            <person name="Kallscheuer N."/>
            <person name="Luecker S."/>
            <person name="Lage O.M."/>
            <person name="Pohl T."/>
            <person name="Merkel B.J."/>
            <person name="Hornburger P."/>
            <person name="Mueller R.-W."/>
            <person name="Bruemmer F."/>
            <person name="Labrenz M."/>
            <person name="Spormann A.M."/>
            <person name="Op den Camp H."/>
            <person name="Overmann J."/>
            <person name="Amann R."/>
            <person name="Jetten M.S.M."/>
            <person name="Mascher T."/>
            <person name="Medema M.H."/>
            <person name="Devos D.P."/>
            <person name="Kaster A.-K."/>
            <person name="Ovreas L."/>
            <person name="Rohde M."/>
            <person name="Galperin M.Y."/>
            <person name="Jogler C."/>
        </authorList>
    </citation>
    <scope>NUCLEOTIDE SEQUENCE [LARGE SCALE GENOMIC DNA]</scope>
    <source>
        <strain evidence="3 4">SV_7m_r</strain>
    </source>
</reference>
<dbReference type="EMBL" id="CP036272">
    <property type="protein sequence ID" value="QDT57820.1"/>
    <property type="molecule type" value="Genomic_DNA"/>
</dbReference>
<proteinExistence type="predicted"/>
<feature type="region of interest" description="Disordered" evidence="1">
    <location>
        <begin position="288"/>
        <end position="352"/>
    </location>
</feature>
<dbReference type="AlphaFoldDB" id="A0A517SNX1"/>
<dbReference type="Proteomes" id="UP000315003">
    <property type="component" value="Chromosome"/>
</dbReference>
<dbReference type="RefSeq" id="WP_145268547.1">
    <property type="nucleotide sequence ID" value="NZ_CP036272.1"/>
</dbReference>
<organism evidence="3 4">
    <name type="scientific">Stieleria bergensis</name>
    <dbReference type="NCBI Taxonomy" id="2528025"/>
    <lineage>
        <taxon>Bacteria</taxon>
        <taxon>Pseudomonadati</taxon>
        <taxon>Planctomycetota</taxon>
        <taxon>Planctomycetia</taxon>
        <taxon>Pirellulales</taxon>
        <taxon>Pirellulaceae</taxon>
        <taxon>Stieleria</taxon>
    </lineage>
</organism>
<protein>
    <submittedName>
        <fullName evidence="3">Uncharacterized protein</fullName>
    </submittedName>
</protein>
<feature type="signal peptide" evidence="2">
    <location>
        <begin position="1"/>
        <end position="25"/>
    </location>
</feature>
<evidence type="ECO:0000313" key="3">
    <source>
        <dbReference type="EMBL" id="QDT57820.1"/>
    </source>
</evidence>
<feature type="chain" id="PRO_5021770364" evidence="2">
    <location>
        <begin position="26"/>
        <end position="352"/>
    </location>
</feature>
<keyword evidence="2" id="KW-0732">Signal</keyword>
<dbReference type="OrthoDB" id="292392at2"/>
<gene>
    <name evidence="3" type="ORF">SV7mr_03050</name>
</gene>
<evidence type="ECO:0000256" key="2">
    <source>
        <dbReference type="SAM" id="SignalP"/>
    </source>
</evidence>
<accession>A0A517SNX1</accession>
<evidence type="ECO:0000313" key="4">
    <source>
        <dbReference type="Proteomes" id="UP000315003"/>
    </source>
</evidence>